<dbReference type="Proteomes" id="UP000241769">
    <property type="component" value="Unassembled WGS sequence"/>
</dbReference>
<evidence type="ECO:0000313" key="2">
    <source>
        <dbReference type="EMBL" id="PRP74019.1"/>
    </source>
</evidence>
<gene>
    <name evidence="2" type="ORF">PROFUN_16463</name>
</gene>
<reference evidence="2 3" key="1">
    <citation type="journal article" date="2018" name="Genome Biol. Evol.">
        <title>Multiple Roots of Fruiting Body Formation in Amoebozoa.</title>
        <authorList>
            <person name="Hillmann F."/>
            <person name="Forbes G."/>
            <person name="Novohradska S."/>
            <person name="Ferling I."/>
            <person name="Riege K."/>
            <person name="Groth M."/>
            <person name="Westermann M."/>
            <person name="Marz M."/>
            <person name="Spaller T."/>
            <person name="Winckler T."/>
            <person name="Schaap P."/>
            <person name="Glockner G."/>
        </authorList>
    </citation>
    <scope>NUCLEOTIDE SEQUENCE [LARGE SCALE GENOMIC DNA]</scope>
    <source>
        <strain evidence="2 3">Jena</strain>
    </source>
</reference>
<evidence type="ECO:0000256" key="1">
    <source>
        <dbReference type="SAM" id="MobiDB-lite"/>
    </source>
</evidence>
<organism evidence="2 3">
    <name type="scientific">Planoprotostelium fungivorum</name>
    <dbReference type="NCBI Taxonomy" id="1890364"/>
    <lineage>
        <taxon>Eukaryota</taxon>
        <taxon>Amoebozoa</taxon>
        <taxon>Evosea</taxon>
        <taxon>Variosea</taxon>
        <taxon>Cavosteliida</taxon>
        <taxon>Cavosteliaceae</taxon>
        <taxon>Planoprotostelium</taxon>
    </lineage>
</organism>
<proteinExistence type="predicted"/>
<feature type="region of interest" description="Disordered" evidence="1">
    <location>
        <begin position="433"/>
        <end position="477"/>
    </location>
</feature>
<dbReference type="AlphaFoldDB" id="A0A2P6MQM9"/>
<feature type="non-terminal residue" evidence="2">
    <location>
        <position position="1"/>
    </location>
</feature>
<accession>A0A2P6MQM9</accession>
<dbReference type="InParanoid" id="A0A2P6MQM9"/>
<dbReference type="EMBL" id="MDYQ01000509">
    <property type="protein sequence ID" value="PRP74019.1"/>
    <property type="molecule type" value="Genomic_DNA"/>
</dbReference>
<protein>
    <submittedName>
        <fullName evidence="2">Uncharacterized protein</fullName>
    </submittedName>
</protein>
<feature type="region of interest" description="Disordered" evidence="1">
    <location>
        <begin position="554"/>
        <end position="573"/>
    </location>
</feature>
<evidence type="ECO:0000313" key="3">
    <source>
        <dbReference type="Proteomes" id="UP000241769"/>
    </source>
</evidence>
<name>A0A2P6MQM9_9EUKA</name>
<comment type="caution">
    <text evidence="2">The sequence shown here is derived from an EMBL/GenBank/DDBJ whole genome shotgun (WGS) entry which is preliminary data.</text>
</comment>
<keyword evidence="3" id="KW-1185">Reference proteome</keyword>
<feature type="compositionally biased region" description="Polar residues" evidence="1">
    <location>
        <begin position="460"/>
        <end position="470"/>
    </location>
</feature>
<feature type="compositionally biased region" description="Basic and acidic residues" evidence="1">
    <location>
        <begin position="554"/>
        <end position="563"/>
    </location>
</feature>
<sequence>ELFYNAPFPRYSKCHYSLYVCGRILTDIPSLQRSVITQKGQRPMGTPTGILYLWKDKQGVKHLTSVITNYCKLRQYDDLRSQMLQVAEQIEGRSMKAPPPFRQSKEVLTTSMRKPVERVMVESDDDNSDLDKEDDKRYNPKGRCNLTTEDVSAIVSQKCCAQHLTSLTNWKTQRKVSENSATKKHIQCMFIEKEHLGFLWFIIILYKQRLIELFGSYVVTIHHKKVKTLEQSDDCPCREQSSTAMNTLLGSMLRVNVNTPLLREVDPDNSLEDTLNFNEAEESEEFGKVLKDEQKRKFSLSSNYTNNDLKEYLKGIDCQRFFQEYCEDDYKYSIWLIGEELRSLSKSHYVCYKGCTSVSLWDEFLSKMYRTFYSETLKNYAYALKTMAATADVESKELCKKLWKTMLPKLKKKFFPSAKDLVRNTNWHALKIKRRMDETEESQSKNTKVVTSSKPSTKSRLNAPNRTSAPSGHKSKGVIDCMPDGLPPRHTTLHSVLVNGRLNPAPAVIEHCKKENLCFTCGGKRYLALETCSHPIYVQRWYTLVDPASDHNVRQVNSSKKDNSVTADVYLED</sequence>
<feature type="compositionally biased region" description="Low complexity" evidence="1">
    <location>
        <begin position="444"/>
        <end position="459"/>
    </location>
</feature>